<feature type="region of interest" description="Disordered" evidence="1">
    <location>
        <begin position="387"/>
        <end position="409"/>
    </location>
</feature>
<evidence type="ECO:0000313" key="2">
    <source>
        <dbReference type="EMBL" id="KAJ4260620.1"/>
    </source>
</evidence>
<keyword evidence="3" id="KW-1185">Reference proteome</keyword>
<name>A0A9W8VEH2_9HYPO</name>
<dbReference type="AlphaFoldDB" id="A0A9W8VEH2"/>
<evidence type="ECO:0000256" key="1">
    <source>
        <dbReference type="SAM" id="MobiDB-lite"/>
    </source>
</evidence>
<gene>
    <name evidence="2" type="ORF">NW762_007364</name>
</gene>
<proteinExistence type="predicted"/>
<reference evidence="2" key="1">
    <citation type="submission" date="2022-09" db="EMBL/GenBank/DDBJ databases">
        <title>Fusarium specimens isolated from Avocado Roots.</title>
        <authorList>
            <person name="Stajich J."/>
            <person name="Roper C."/>
            <person name="Heimlech-Rivalta G."/>
        </authorList>
    </citation>
    <scope>NUCLEOTIDE SEQUENCE</scope>
    <source>
        <strain evidence="2">CF00136</strain>
    </source>
</reference>
<organism evidence="2 3">
    <name type="scientific">Fusarium torreyae</name>
    <dbReference type="NCBI Taxonomy" id="1237075"/>
    <lineage>
        <taxon>Eukaryota</taxon>
        <taxon>Fungi</taxon>
        <taxon>Dikarya</taxon>
        <taxon>Ascomycota</taxon>
        <taxon>Pezizomycotina</taxon>
        <taxon>Sordariomycetes</taxon>
        <taxon>Hypocreomycetidae</taxon>
        <taxon>Hypocreales</taxon>
        <taxon>Nectriaceae</taxon>
        <taxon>Fusarium</taxon>
    </lineage>
</organism>
<comment type="caution">
    <text evidence="2">The sequence shown here is derived from an EMBL/GenBank/DDBJ whole genome shotgun (WGS) entry which is preliminary data.</text>
</comment>
<dbReference type="EMBL" id="JAOQAZ010000013">
    <property type="protein sequence ID" value="KAJ4260620.1"/>
    <property type="molecule type" value="Genomic_DNA"/>
</dbReference>
<accession>A0A9W8VEH2</accession>
<evidence type="ECO:0000313" key="3">
    <source>
        <dbReference type="Proteomes" id="UP001152049"/>
    </source>
</evidence>
<dbReference type="Proteomes" id="UP001152049">
    <property type="component" value="Unassembled WGS sequence"/>
</dbReference>
<sequence>MANSEEPTEILPTFVSSVTKSSPVIYFHHIIDAEATTLTVQVLGANLSFQFSHLRAKATTKNSTILRQLENKTTGFVALATPTSQRIVLAVAESGHGLGRHGDLLDKKQGVLPNSVWTRRVVAMGKTLGLNMRRPYDNPQRVAGNTEGIFLGSHVEVKLAVHGICVLLETFGITKDFDKVTIEQLRQLRHARWEDGSRPVFEVYFSRKHCHPCRTLTRKLQEATGVTIRLVYKHRLIMKTYPVTCKPVGSSRRPNQAQPEQVFDNQDYDFGDILPGDSDIEVISDNEETYGCVDTIDLTNIRSTSPKGVSEEIDALIDGLAYRVGQIEGSPEGATAAIVGFAQTLQAQRRKKNLPKATDVNKPLPATPVIEAPVDVIESNERHTIPRAKRTLFGGSWGKNGPRARSVSP</sequence>
<protein>
    <submittedName>
        <fullName evidence="2">Uncharacterized protein</fullName>
    </submittedName>
</protein>
<dbReference type="OrthoDB" id="4841107at2759"/>